<gene>
    <name evidence="1" type="ORF">ABT39_MTgene5316</name>
</gene>
<geneLocation type="mitochondrion" evidence="1"/>
<sequence length="42" mass="5058">MRMYGAHIGALSHFTYGFKEWHKSLCFFLYHQFIVRAACIIY</sequence>
<protein>
    <submittedName>
        <fullName evidence="1">Uncharacterized protein</fullName>
    </submittedName>
</protein>
<accession>A0A101LZM5</accession>
<name>A0A101LZM5_PICGL</name>
<keyword evidence="1" id="KW-0496">Mitochondrion</keyword>
<dbReference type="EMBL" id="LKAM01000006">
    <property type="protein sequence ID" value="KUM48316.1"/>
    <property type="molecule type" value="Genomic_DNA"/>
</dbReference>
<proteinExistence type="predicted"/>
<evidence type="ECO:0000313" key="1">
    <source>
        <dbReference type="EMBL" id="KUM48316.1"/>
    </source>
</evidence>
<organism evidence="1">
    <name type="scientific">Picea glauca</name>
    <name type="common">White spruce</name>
    <name type="synonym">Pinus glauca</name>
    <dbReference type="NCBI Taxonomy" id="3330"/>
    <lineage>
        <taxon>Eukaryota</taxon>
        <taxon>Viridiplantae</taxon>
        <taxon>Streptophyta</taxon>
        <taxon>Embryophyta</taxon>
        <taxon>Tracheophyta</taxon>
        <taxon>Spermatophyta</taxon>
        <taxon>Pinopsida</taxon>
        <taxon>Pinidae</taxon>
        <taxon>Conifers I</taxon>
        <taxon>Pinales</taxon>
        <taxon>Pinaceae</taxon>
        <taxon>Picea</taxon>
    </lineage>
</organism>
<comment type="caution">
    <text evidence="1">The sequence shown here is derived from an EMBL/GenBank/DDBJ whole genome shotgun (WGS) entry which is preliminary data.</text>
</comment>
<dbReference type="AlphaFoldDB" id="A0A101LZM5"/>
<reference evidence="1" key="1">
    <citation type="journal article" date="2015" name="Genome Biol. Evol.">
        <title>Organellar Genomes of White Spruce (Picea glauca): Assembly and Annotation.</title>
        <authorList>
            <person name="Jackman S.D."/>
            <person name="Warren R.L."/>
            <person name="Gibb E.A."/>
            <person name="Vandervalk B.P."/>
            <person name="Mohamadi H."/>
            <person name="Chu J."/>
            <person name="Raymond A."/>
            <person name="Pleasance S."/>
            <person name="Coope R."/>
            <person name="Wildung M.R."/>
            <person name="Ritland C.E."/>
            <person name="Bousquet J."/>
            <person name="Jones S.J."/>
            <person name="Bohlmann J."/>
            <person name="Birol I."/>
        </authorList>
    </citation>
    <scope>NUCLEOTIDE SEQUENCE [LARGE SCALE GENOMIC DNA]</scope>
    <source>
        <tissue evidence="1">Flushing bud</tissue>
    </source>
</reference>